<accession>A0A2N7IDL8</accession>
<comment type="caution">
    <text evidence="1">The sequence shown here is derived from an EMBL/GenBank/DDBJ whole genome shotgun (WGS) entry which is preliminary data.</text>
</comment>
<reference evidence="2" key="1">
    <citation type="submission" date="2016-07" db="EMBL/GenBank/DDBJ databases">
        <title>Nontailed viruses are major unrecognized killers of bacteria in the ocean.</title>
        <authorList>
            <person name="Kauffman K."/>
            <person name="Hussain F."/>
            <person name="Yang J."/>
            <person name="Arevalo P."/>
            <person name="Brown J."/>
            <person name="Cutler M."/>
            <person name="Kelly L."/>
            <person name="Polz M.F."/>
        </authorList>
    </citation>
    <scope>NUCLEOTIDE SEQUENCE [LARGE SCALE GENOMIC DNA]</scope>
    <source>
        <strain evidence="2">10N.261.51.B8</strain>
    </source>
</reference>
<dbReference type="Proteomes" id="UP000235746">
    <property type="component" value="Unassembled WGS sequence"/>
</dbReference>
<protein>
    <submittedName>
        <fullName evidence="1">Uncharacterized protein</fullName>
    </submittedName>
</protein>
<gene>
    <name evidence="1" type="ORF">BCT74_06420</name>
</gene>
<proteinExistence type="predicted"/>
<evidence type="ECO:0000313" key="2">
    <source>
        <dbReference type="Proteomes" id="UP000235746"/>
    </source>
</evidence>
<sequence length="173" mass="19522">MLNQYLTLFKAIAFAAALSGVAYCSYDYGVTTTEVKALKAQNALWDKVEQKQNEAFQLAVKLANQKPDIRIEFREIEKEVIKYAQQNIDKQCVVNDPDWMHIRAQSVRAHNRAIGIQQPSTVPDGTAKTATGYERDAEVLAEDVANLQTCAENAQKLLSLQTWIRAQLQHELQ</sequence>
<evidence type="ECO:0000313" key="1">
    <source>
        <dbReference type="EMBL" id="PML54964.1"/>
    </source>
</evidence>
<dbReference type="RefSeq" id="WP_102578675.1">
    <property type="nucleotide sequence ID" value="NZ_MCYL01000024.1"/>
</dbReference>
<name>A0A2N7IDL8_9VIBR</name>
<dbReference type="AlphaFoldDB" id="A0A2N7IDL8"/>
<dbReference type="EMBL" id="MCYL01000024">
    <property type="protein sequence ID" value="PML54964.1"/>
    <property type="molecule type" value="Genomic_DNA"/>
</dbReference>
<organism evidence="1 2">
    <name type="scientific">Vibrio lentus</name>
    <dbReference type="NCBI Taxonomy" id="136468"/>
    <lineage>
        <taxon>Bacteria</taxon>
        <taxon>Pseudomonadati</taxon>
        <taxon>Pseudomonadota</taxon>
        <taxon>Gammaproteobacteria</taxon>
        <taxon>Vibrionales</taxon>
        <taxon>Vibrionaceae</taxon>
        <taxon>Vibrio</taxon>
    </lineage>
</organism>